<evidence type="ECO:0008006" key="9">
    <source>
        <dbReference type="Google" id="ProtNLM"/>
    </source>
</evidence>
<feature type="transmembrane region" description="Helical" evidence="6">
    <location>
        <begin position="41"/>
        <end position="63"/>
    </location>
</feature>
<evidence type="ECO:0000313" key="7">
    <source>
        <dbReference type="EMBL" id="KAK3280837.1"/>
    </source>
</evidence>
<feature type="transmembrane region" description="Helical" evidence="6">
    <location>
        <begin position="373"/>
        <end position="397"/>
    </location>
</feature>
<evidence type="ECO:0000256" key="1">
    <source>
        <dbReference type="ARBA" id="ARBA00004141"/>
    </source>
</evidence>
<keyword evidence="4 6" id="KW-0472">Membrane</keyword>
<keyword evidence="2 6" id="KW-0812">Transmembrane</keyword>
<feature type="transmembrane region" description="Helical" evidence="6">
    <location>
        <begin position="482"/>
        <end position="502"/>
    </location>
</feature>
<evidence type="ECO:0000256" key="2">
    <source>
        <dbReference type="ARBA" id="ARBA00022692"/>
    </source>
</evidence>
<feature type="transmembrane region" description="Helical" evidence="6">
    <location>
        <begin position="91"/>
        <end position="112"/>
    </location>
</feature>
<evidence type="ECO:0000256" key="3">
    <source>
        <dbReference type="ARBA" id="ARBA00022989"/>
    </source>
</evidence>
<keyword evidence="5" id="KW-0175">Coiled coil</keyword>
<name>A0AAE0GMG6_9CHLO</name>
<feature type="transmembrane region" description="Helical" evidence="6">
    <location>
        <begin position="124"/>
        <end position="149"/>
    </location>
</feature>
<evidence type="ECO:0000313" key="8">
    <source>
        <dbReference type="Proteomes" id="UP001190700"/>
    </source>
</evidence>
<gene>
    <name evidence="7" type="ORF">CYMTET_11340</name>
</gene>
<comment type="caution">
    <text evidence="7">The sequence shown here is derived from an EMBL/GenBank/DDBJ whole genome shotgun (WGS) entry which is preliminary data.</text>
</comment>
<dbReference type="PANTHER" id="PTHR31652">
    <property type="entry name" value="LIMR FAMILY PROTEIN DDB_G0283707-RELATED"/>
    <property type="match status" value="1"/>
</dbReference>
<dbReference type="PANTHER" id="PTHR31652:SF0">
    <property type="entry name" value="LIMR FAMILY PROTEIN DDB_G0283707-RELATED"/>
    <property type="match status" value="1"/>
</dbReference>
<dbReference type="AlphaFoldDB" id="A0AAE0GMG6"/>
<dbReference type="GO" id="GO:0016020">
    <property type="term" value="C:membrane"/>
    <property type="evidence" value="ECO:0007669"/>
    <property type="project" value="UniProtKB-SubCell"/>
</dbReference>
<evidence type="ECO:0000256" key="4">
    <source>
        <dbReference type="ARBA" id="ARBA00023136"/>
    </source>
</evidence>
<protein>
    <recommendedName>
        <fullName evidence="9">LMBR1-like membrane protein</fullName>
    </recommendedName>
</protein>
<comment type="subcellular location">
    <subcellularLocation>
        <location evidence="1">Membrane</location>
        <topology evidence="1">Multi-pass membrane protein</topology>
    </subcellularLocation>
</comment>
<organism evidence="7 8">
    <name type="scientific">Cymbomonas tetramitiformis</name>
    <dbReference type="NCBI Taxonomy" id="36881"/>
    <lineage>
        <taxon>Eukaryota</taxon>
        <taxon>Viridiplantae</taxon>
        <taxon>Chlorophyta</taxon>
        <taxon>Pyramimonadophyceae</taxon>
        <taxon>Pyramimonadales</taxon>
        <taxon>Pyramimonadaceae</taxon>
        <taxon>Cymbomonas</taxon>
    </lineage>
</organism>
<reference evidence="7 8" key="1">
    <citation type="journal article" date="2015" name="Genome Biol. Evol.">
        <title>Comparative Genomics of a Bacterivorous Green Alga Reveals Evolutionary Causalities and Consequences of Phago-Mixotrophic Mode of Nutrition.</title>
        <authorList>
            <person name="Burns J.A."/>
            <person name="Paasch A."/>
            <person name="Narechania A."/>
            <person name="Kim E."/>
        </authorList>
    </citation>
    <scope>NUCLEOTIDE SEQUENCE [LARGE SCALE GENOMIC DNA]</scope>
    <source>
        <strain evidence="7 8">PLY_AMNH</strain>
    </source>
</reference>
<dbReference type="EMBL" id="LGRX02004239">
    <property type="protein sequence ID" value="KAK3280837.1"/>
    <property type="molecule type" value="Genomic_DNA"/>
</dbReference>
<keyword evidence="8" id="KW-1185">Reference proteome</keyword>
<proteinExistence type="predicted"/>
<dbReference type="Proteomes" id="UP001190700">
    <property type="component" value="Unassembled WGS sequence"/>
</dbReference>
<dbReference type="Pfam" id="PF04791">
    <property type="entry name" value="LMBR1"/>
    <property type="match status" value="1"/>
</dbReference>
<accession>A0AAE0GMG6</accession>
<feature type="coiled-coil region" evidence="5">
    <location>
        <begin position="290"/>
        <end position="317"/>
    </location>
</feature>
<feature type="transmembrane region" description="Helical" evidence="6">
    <location>
        <begin position="429"/>
        <end position="451"/>
    </location>
</feature>
<evidence type="ECO:0000256" key="5">
    <source>
        <dbReference type="SAM" id="Coils"/>
    </source>
</evidence>
<feature type="transmembrane region" description="Helical" evidence="6">
    <location>
        <begin position="335"/>
        <end position="361"/>
    </location>
</feature>
<sequence length="517" mass="57717">MGDSYNYFLIIITVVATVMCFLANIYVLIHFQHPSDRNQAWIPKLVVVFGLSIAQISVLMLPLDVANQAACSQDIVRSACNFTLPMEELWYTVYMIMFIMIICVIPITMFYYEADSELSFLGRVWSSIQWVLVTLLVVGLTIGIAYGVAGYVDYPVEAVTAGMVPIGTNLRGMSSCWDVGTVASSPVLGGYKCDATIGEVDEETWSVRSTFPVYVIACVSVAGWALLMVFAGVGVVTLPMDLILSFVNRPKTIITKSEYISKATAIHTRASELQERSKTLMRQERDGARTRKWKRNLLELNQDLALLEDEEQDLSEVYPQGDEPDAMWAFTVMNYFLKLVLGILATVVSLCWVLHIILYMLVDPPVSPFLNDLFIALDAAFSLFGTGSFALFCFYLICCVMSGNARLGLSFLLFTAYPMKPNGTMMSSFLFNVGLICLCSISVIQFCADAFDVYANETDIQQIYGVQINHLRGLSALYTHNVFVIIFLIIAGLSLIWVLVTCGRPPKKKQRLEDFDY</sequence>
<evidence type="ECO:0000256" key="6">
    <source>
        <dbReference type="SAM" id="Phobius"/>
    </source>
</evidence>
<feature type="transmembrane region" description="Helical" evidence="6">
    <location>
        <begin position="6"/>
        <end position="29"/>
    </location>
</feature>
<dbReference type="InterPro" id="IPR006876">
    <property type="entry name" value="LMBR1-like_membr_prot"/>
</dbReference>
<feature type="transmembrane region" description="Helical" evidence="6">
    <location>
        <begin position="214"/>
        <end position="247"/>
    </location>
</feature>
<keyword evidence="3 6" id="KW-1133">Transmembrane helix</keyword>